<keyword evidence="1" id="KW-0732">Signal</keyword>
<gene>
    <name evidence="2" type="ORF">CRT60_16165</name>
</gene>
<sequence length="160" mass="17398">MRGIFAVAACVAAFASVGSAHAQTKIGVWDVKIDKDCAISQEWKTETKDTATIALAYTNKGQAMVLIFGDSAWKLKEKEDLTISLSVDKKWSDKVQGAAIDKTMAVVGIPATSKAIDALMNGRELYMEIDGKSDDYAYTYYLDDTRKAISALEACRAQAQ</sequence>
<feature type="chain" id="PRO_5012880232" evidence="1">
    <location>
        <begin position="23"/>
        <end position="160"/>
    </location>
</feature>
<name>A0A2B8BEW6_9PROT</name>
<evidence type="ECO:0000313" key="3">
    <source>
        <dbReference type="Proteomes" id="UP000225379"/>
    </source>
</evidence>
<accession>A0A2B8BEW6</accession>
<feature type="signal peptide" evidence="1">
    <location>
        <begin position="1"/>
        <end position="22"/>
    </location>
</feature>
<evidence type="ECO:0000313" key="2">
    <source>
        <dbReference type="EMBL" id="PGH56461.1"/>
    </source>
</evidence>
<dbReference type="OrthoDB" id="7304574at2"/>
<keyword evidence="3" id="KW-1185">Reference proteome</keyword>
<dbReference type="AlphaFoldDB" id="A0A2B8BEW6"/>
<organism evidence="2 3">
    <name type="scientific">Azospirillum palustre</name>
    <dbReference type="NCBI Taxonomy" id="2044885"/>
    <lineage>
        <taxon>Bacteria</taxon>
        <taxon>Pseudomonadati</taxon>
        <taxon>Pseudomonadota</taxon>
        <taxon>Alphaproteobacteria</taxon>
        <taxon>Rhodospirillales</taxon>
        <taxon>Azospirillaceae</taxon>
        <taxon>Azospirillum</taxon>
    </lineage>
</organism>
<dbReference type="EMBL" id="PDKW01000041">
    <property type="protein sequence ID" value="PGH56461.1"/>
    <property type="molecule type" value="Genomic_DNA"/>
</dbReference>
<dbReference type="Proteomes" id="UP000225379">
    <property type="component" value="Unassembled WGS sequence"/>
</dbReference>
<evidence type="ECO:0000256" key="1">
    <source>
        <dbReference type="SAM" id="SignalP"/>
    </source>
</evidence>
<protein>
    <submittedName>
        <fullName evidence="2">Uncharacterized protein</fullName>
    </submittedName>
</protein>
<proteinExistence type="predicted"/>
<reference evidence="3" key="1">
    <citation type="submission" date="2017-10" db="EMBL/GenBank/DDBJ databases">
        <authorList>
            <person name="Kravchenko I.K."/>
            <person name="Grouzdev D.S."/>
        </authorList>
    </citation>
    <scope>NUCLEOTIDE SEQUENCE [LARGE SCALE GENOMIC DNA]</scope>
    <source>
        <strain evidence="3">B2</strain>
    </source>
</reference>
<comment type="caution">
    <text evidence="2">The sequence shown here is derived from an EMBL/GenBank/DDBJ whole genome shotgun (WGS) entry which is preliminary data.</text>
</comment>
<dbReference type="RefSeq" id="WP_098737548.1">
    <property type="nucleotide sequence ID" value="NZ_PDKW01000041.1"/>
</dbReference>